<dbReference type="KEGG" id="maqu:Maq22A_c15220"/>
<evidence type="ECO:0000256" key="1">
    <source>
        <dbReference type="SAM" id="MobiDB-lite"/>
    </source>
</evidence>
<feature type="compositionally biased region" description="Pro residues" evidence="1">
    <location>
        <begin position="1"/>
        <end position="18"/>
    </location>
</feature>
<organism evidence="2 3">
    <name type="scientific">Methylobacterium aquaticum</name>
    <dbReference type="NCBI Taxonomy" id="270351"/>
    <lineage>
        <taxon>Bacteria</taxon>
        <taxon>Pseudomonadati</taxon>
        <taxon>Pseudomonadota</taxon>
        <taxon>Alphaproteobacteria</taxon>
        <taxon>Hyphomicrobiales</taxon>
        <taxon>Methylobacteriaceae</taxon>
        <taxon>Methylobacterium</taxon>
    </lineage>
</organism>
<dbReference type="PATRIC" id="fig|270351.10.peg.2933"/>
<reference evidence="2 3" key="1">
    <citation type="journal article" date="2015" name="Genome Announc.">
        <title>Complete Genome Sequence of Methylobacterium aquaticum Strain 22A, Isolated from Racomitrium japonicum Moss.</title>
        <authorList>
            <person name="Tani A."/>
            <person name="Ogura Y."/>
            <person name="Hayashi T."/>
            <person name="Kimbara K."/>
        </authorList>
    </citation>
    <scope>NUCLEOTIDE SEQUENCE [LARGE SCALE GENOMIC DNA]</scope>
    <source>
        <strain evidence="2 3">MA-22A</strain>
    </source>
</reference>
<dbReference type="Proteomes" id="UP000061432">
    <property type="component" value="Chromosome"/>
</dbReference>
<feature type="region of interest" description="Disordered" evidence="1">
    <location>
        <begin position="1"/>
        <end position="23"/>
    </location>
</feature>
<name>A0A0C6FTC2_9HYPH</name>
<sequence length="107" mass="11281">MPMPHPSVPRRPGPPPPTGLTDPVSLFAVPIGRAASSPGEALPVIQTLYRTPDDRFVIRTCLHLGPERGQACDVMVYDDEDALREALSAGGDGIDEALLAAAGLDRP</sequence>
<protein>
    <submittedName>
        <fullName evidence="2">Uncharacterized protein</fullName>
    </submittedName>
</protein>
<dbReference type="EMBL" id="AP014704">
    <property type="protein sequence ID" value="BAQ46205.1"/>
    <property type="molecule type" value="Genomic_DNA"/>
</dbReference>
<evidence type="ECO:0000313" key="3">
    <source>
        <dbReference type="Proteomes" id="UP000061432"/>
    </source>
</evidence>
<accession>A0A0C6FTC2</accession>
<reference evidence="3" key="2">
    <citation type="submission" date="2015-01" db="EMBL/GenBank/DDBJ databases">
        <title>Complete genome sequence of Methylobacterium aquaticum strain 22A.</title>
        <authorList>
            <person name="Tani A."/>
            <person name="Ogura Y."/>
            <person name="Hayashi T."/>
        </authorList>
    </citation>
    <scope>NUCLEOTIDE SEQUENCE [LARGE SCALE GENOMIC DNA]</scope>
    <source>
        <strain evidence="3">MA-22A</strain>
    </source>
</reference>
<gene>
    <name evidence="2" type="ORF">Maq22A_c15220</name>
</gene>
<dbReference type="AlphaFoldDB" id="A0A0C6FTC2"/>
<proteinExistence type="predicted"/>
<evidence type="ECO:0000313" key="2">
    <source>
        <dbReference type="EMBL" id="BAQ46205.1"/>
    </source>
</evidence>